<evidence type="ECO:0000256" key="2">
    <source>
        <dbReference type="ARBA" id="ARBA00023125"/>
    </source>
</evidence>
<dbReference type="PRINTS" id="PR00033">
    <property type="entry name" value="HTHASNC"/>
</dbReference>
<dbReference type="SMART" id="SM00344">
    <property type="entry name" value="HTH_ASNC"/>
    <property type="match status" value="1"/>
</dbReference>
<dbReference type="InterPro" id="IPR036390">
    <property type="entry name" value="WH_DNA-bd_sf"/>
</dbReference>
<dbReference type="InterPro" id="IPR019887">
    <property type="entry name" value="Tscrpt_reg_AsnC/Lrp_C"/>
</dbReference>
<organism evidence="5 6">
    <name type="scientific">Pseudonocardia broussonetiae</name>
    <dbReference type="NCBI Taxonomy" id="2736640"/>
    <lineage>
        <taxon>Bacteria</taxon>
        <taxon>Bacillati</taxon>
        <taxon>Actinomycetota</taxon>
        <taxon>Actinomycetes</taxon>
        <taxon>Pseudonocardiales</taxon>
        <taxon>Pseudonocardiaceae</taxon>
        <taxon>Pseudonocardia</taxon>
    </lineage>
</organism>
<keyword evidence="2" id="KW-0238">DNA-binding</keyword>
<dbReference type="InterPro" id="IPR000485">
    <property type="entry name" value="AsnC-type_HTH_dom"/>
</dbReference>
<keyword evidence="3" id="KW-0804">Transcription</keyword>
<dbReference type="SMART" id="SM00065">
    <property type="entry name" value="GAF"/>
    <property type="match status" value="1"/>
</dbReference>
<dbReference type="GO" id="GO:0005829">
    <property type="term" value="C:cytosol"/>
    <property type="evidence" value="ECO:0007669"/>
    <property type="project" value="TreeGrafter"/>
</dbReference>
<dbReference type="Gene3D" id="3.30.450.40">
    <property type="match status" value="1"/>
</dbReference>
<proteinExistence type="predicted"/>
<feature type="domain" description="HTH asnC-type" evidence="4">
    <location>
        <begin position="25"/>
        <end position="97"/>
    </location>
</feature>
<dbReference type="InterPro" id="IPR003018">
    <property type="entry name" value="GAF"/>
</dbReference>
<dbReference type="Pfam" id="PF01037">
    <property type="entry name" value="AsnC_trans_reg"/>
    <property type="match status" value="1"/>
</dbReference>
<dbReference type="Proteomes" id="UP000505377">
    <property type="component" value="Chromosome"/>
</dbReference>
<sequence>MPISGVSATRGVGVKVPGRERRRELDDVDRALVAALKQDGRAANVELAKIVGVSEKTVRSRIARLVSDHGLTVTADLAEPTQRSRMVYLLHTEAGRRFQVAEFLAARSEVDRVHLITGSADVLVAASFPDDAAALRFQVQTVESHPDVRDAQSCHLIGEVGGPARAGGPPGPRVDTEALAALMIGPPRYGNFDELTDAICDAVITGLGADRALIGTSKPGNGRRGTSIAKRRGISLRYLDALVARIEDGRTDGVIKRVWDTRLHIVVADARTDPLMAAAHDLVVAEGYVTLLTLPMLYGDSLVATISMYYDRLTTLDEEYVATAQGVADHFAVAVARTLGLAPAPLVAESVSGTA</sequence>
<dbReference type="Gene3D" id="1.10.10.10">
    <property type="entry name" value="Winged helix-like DNA-binding domain superfamily/Winged helix DNA-binding domain"/>
    <property type="match status" value="1"/>
</dbReference>
<protein>
    <submittedName>
        <fullName evidence="5">AsnC family transcriptional regulator</fullName>
    </submittedName>
</protein>
<dbReference type="InterPro" id="IPR019888">
    <property type="entry name" value="Tscrpt_reg_AsnC-like"/>
</dbReference>
<name>A0A6M6JNX8_9PSEU</name>
<dbReference type="Pfam" id="PF13404">
    <property type="entry name" value="HTH_AsnC-type"/>
    <property type="match status" value="1"/>
</dbReference>
<keyword evidence="1" id="KW-0805">Transcription regulation</keyword>
<evidence type="ECO:0000259" key="4">
    <source>
        <dbReference type="PROSITE" id="PS50956"/>
    </source>
</evidence>
<evidence type="ECO:0000256" key="3">
    <source>
        <dbReference type="ARBA" id="ARBA00023163"/>
    </source>
</evidence>
<dbReference type="GO" id="GO:0043200">
    <property type="term" value="P:response to amino acid"/>
    <property type="evidence" value="ECO:0007669"/>
    <property type="project" value="TreeGrafter"/>
</dbReference>
<dbReference type="EMBL" id="CP053564">
    <property type="protein sequence ID" value="QJY48149.1"/>
    <property type="molecule type" value="Genomic_DNA"/>
</dbReference>
<dbReference type="InterPro" id="IPR029016">
    <property type="entry name" value="GAF-like_dom_sf"/>
</dbReference>
<evidence type="ECO:0000313" key="5">
    <source>
        <dbReference type="EMBL" id="QJY48149.1"/>
    </source>
</evidence>
<dbReference type="SUPFAM" id="SSF54909">
    <property type="entry name" value="Dimeric alpha+beta barrel"/>
    <property type="match status" value="1"/>
</dbReference>
<dbReference type="KEGG" id="pbro:HOP40_22040"/>
<gene>
    <name evidence="5" type="ORF">HOP40_22040</name>
</gene>
<evidence type="ECO:0000313" key="6">
    <source>
        <dbReference type="Proteomes" id="UP000505377"/>
    </source>
</evidence>
<dbReference type="Pfam" id="PF13185">
    <property type="entry name" value="GAF_2"/>
    <property type="match status" value="1"/>
</dbReference>
<dbReference type="PANTHER" id="PTHR30154:SF34">
    <property type="entry name" value="TRANSCRIPTIONAL REGULATOR AZLB"/>
    <property type="match status" value="1"/>
</dbReference>
<evidence type="ECO:0000256" key="1">
    <source>
        <dbReference type="ARBA" id="ARBA00023015"/>
    </source>
</evidence>
<dbReference type="SUPFAM" id="SSF55781">
    <property type="entry name" value="GAF domain-like"/>
    <property type="match status" value="1"/>
</dbReference>
<dbReference type="Gene3D" id="3.30.70.920">
    <property type="match status" value="1"/>
</dbReference>
<accession>A0A6M6JNX8</accession>
<dbReference type="GO" id="GO:0043565">
    <property type="term" value="F:sequence-specific DNA binding"/>
    <property type="evidence" value="ECO:0007669"/>
    <property type="project" value="InterPro"/>
</dbReference>
<dbReference type="SUPFAM" id="SSF46785">
    <property type="entry name" value="Winged helix' DNA-binding domain"/>
    <property type="match status" value="1"/>
</dbReference>
<keyword evidence="6" id="KW-1185">Reference proteome</keyword>
<dbReference type="AlphaFoldDB" id="A0A6M6JNX8"/>
<dbReference type="InterPro" id="IPR011008">
    <property type="entry name" value="Dimeric_a/b-barrel"/>
</dbReference>
<dbReference type="PROSITE" id="PS50956">
    <property type="entry name" value="HTH_ASNC_2"/>
    <property type="match status" value="1"/>
</dbReference>
<dbReference type="PANTHER" id="PTHR30154">
    <property type="entry name" value="LEUCINE-RESPONSIVE REGULATORY PROTEIN"/>
    <property type="match status" value="1"/>
</dbReference>
<dbReference type="InterPro" id="IPR036388">
    <property type="entry name" value="WH-like_DNA-bd_sf"/>
</dbReference>
<reference evidence="5 6" key="1">
    <citation type="submission" date="2020-05" db="EMBL/GenBank/DDBJ databases">
        <authorList>
            <person name="Mo P."/>
        </authorList>
    </citation>
    <scope>NUCLEOTIDE SEQUENCE [LARGE SCALE GENOMIC DNA]</scope>
    <source>
        <strain evidence="5 6">Gen01</strain>
    </source>
</reference>